<dbReference type="CDD" id="cd02518">
    <property type="entry name" value="GT2_SpsF"/>
    <property type="match status" value="1"/>
</dbReference>
<dbReference type="Proteomes" id="UP000011135">
    <property type="component" value="Unassembled WGS sequence"/>
</dbReference>
<gene>
    <name evidence="1" type="ORF">C900_03568</name>
</gene>
<name>L8JTB8_9BACT</name>
<dbReference type="Pfam" id="PF02348">
    <property type="entry name" value="CTP_transf_3"/>
    <property type="match status" value="1"/>
</dbReference>
<keyword evidence="2" id="KW-1185">Reference proteome</keyword>
<protein>
    <submittedName>
        <fullName evidence="1">3-deoxy-manno-octulosonate cytidylyltransferase</fullName>
    </submittedName>
</protein>
<dbReference type="STRING" id="1237149.C900_03568"/>
<dbReference type="GO" id="GO:0005829">
    <property type="term" value="C:cytosol"/>
    <property type="evidence" value="ECO:0007669"/>
    <property type="project" value="TreeGrafter"/>
</dbReference>
<dbReference type="RefSeq" id="WP_009580944.1">
    <property type="nucleotide sequence ID" value="NZ_AMZN01000051.1"/>
</dbReference>
<keyword evidence="1" id="KW-0548">Nucleotidyltransferase</keyword>
<keyword evidence="1" id="KW-0808">Transferase</keyword>
<proteinExistence type="predicted"/>
<sequence length="254" mass="28811">MRIIAITQARYGSTRLPGKVLKEVKGATLLEIHLKRILRAKKIDDVIVATTNEPEADKISKIAAANHVEVYQGSTDDVLDRFYNAARVMRADWVVRLTSDCPLIDPELIDLVIEKTLEAKADYGTNTFENLFPDGQDIEVFSFESLKMAWEDAKLQSEMEHVTPYIRKNTNIEGGKLFKGFSYKCGTDYSKVRMTVDEPADLRLTEVLIGQLGVDQTWLKYTEYILENDLGSINASILRNEGYIKSLKNDKKQI</sequence>
<comment type="caution">
    <text evidence="1">The sequence shown here is derived from an EMBL/GenBank/DDBJ whole genome shotgun (WGS) entry which is preliminary data.</text>
</comment>
<evidence type="ECO:0000313" key="1">
    <source>
        <dbReference type="EMBL" id="ELR70587.1"/>
    </source>
</evidence>
<dbReference type="EMBL" id="AMZN01000051">
    <property type="protein sequence ID" value="ELR70587.1"/>
    <property type="molecule type" value="Genomic_DNA"/>
</dbReference>
<dbReference type="OrthoDB" id="9815559at2"/>
<accession>L8JTB8</accession>
<dbReference type="PANTHER" id="PTHR42866">
    <property type="entry name" value="3-DEOXY-MANNO-OCTULOSONATE CYTIDYLYLTRANSFERASE"/>
    <property type="match status" value="1"/>
</dbReference>
<dbReference type="Gene3D" id="3.90.550.10">
    <property type="entry name" value="Spore Coat Polysaccharide Biosynthesis Protein SpsA, Chain A"/>
    <property type="match status" value="1"/>
</dbReference>
<dbReference type="AlphaFoldDB" id="L8JTB8"/>
<reference evidence="1 2" key="1">
    <citation type="submission" date="2012-12" db="EMBL/GenBank/DDBJ databases">
        <title>Genome assembly of Fulvivirga imtechensis AK7.</title>
        <authorList>
            <person name="Nupur N."/>
            <person name="Khatri I."/>
            <person name="Kumar R."/>
            <person name="Subramanian S."/>
            <person name="Pinnaka A."/>
        </authorList>
    </citation>
    <scope>NUCLEOTIDE SEQUENCE [LARGE SCALE GENOMIC DNA]</scope>
    <source>
        <strain evidence="1 2">AK7</strain>
    </source>
</reference>
<dbReference type="PANTHER" id="PTHR42866:SF1">
    <property type="entry name" value="SPORE COAT POLYSACCHARIDE BIOSYNTHESIS PROTEIN SPSF"/>
    <property type="match status" value="1"/>
</dbReference>
<dbReference type="SUPFAM" id="SSF53448">
    <property type="entry name" value="Nucleotide-diphospho-sugar transferases"/>
    <property type="match status" value="1"/>
</dbReference>
<evidence type="ECO:0000313" key="2">
    <source>
        <dbReference type="Proteomes" id="UP000011135"/>
    </source>
</evidence>
<dbReference type="GO" id="GO:0016779">
    <property type="term" value="F:nucleotidyltransferase activity"/>
    <property type="evidence" value="ECO:0007669"/>
    <property type="project" value="UniProtKB-KW"/>
</dbReference>
<organism evidence="1 2">
    <name type="scientific">Fulvivirga imtechensis AK7</name>
    <dbReference type="NCBI Taxonomy" id="1237149"/>
    <lineage>
        <taxon>Bacteria</taxon>
        <taxon>Pseudomonadati</taxon>
        <taxon>Bacteroidota</taxon>
        <taxon>Cytophagia</taxon>
        <taxon>Cytophagales</taxon>
        <taxon>Fulvivirgaceae</taxon>
        <taxon>Fulvivirga</taxon>
    </lineage>
</organism>
<dbReference type="InterPro" id="IPR029044">
    <property type="entry name" value="Nucleotide-diphossugar_trans"/>
</dbReference>
<dbReference type="InterPro" id="IPR003329">
    <property type="entry name" value="Cytidylyl_trans"/>
</dbReference>
<dbReference type="eggNOG" id="COG1861">
    <property type="taxonomic scope" value="Bacteria"/>
</dbReference>